<name>A0A444L8C8_METS7</name>
<evidence type="ECO:0000313" key="1">
    <source>
        <dbReference type="EMBL" id="RWX73819.1"/>
    </source>
</evidence>
<accession>A0A444L8C8</accession>
<dbReference type="Pfam" id="PF09885">
    <property type="entry name" value="DUF2112"/>
    <property type="match status" value="1"/>
</dbReference>
<gene>
    <name evidence="1" type="ORF">Metus_0598</name>
</gene>
<reference evidence="1 2" key="1">
    <citation type="submission" date="2018-12" db="EMBL/GenBank/DDBJ databases">
        <title>The complete genome of the methanogenic archaea of the candidate phylum Verstraetearchaeota, obtained from the metagenome of underground thermal water.</title>
        <authorList>
            <person name="Kadnikov V.V."/>
            <person name="Mardanov A.V."/>
            <person name="Beletsky A.V."/>
            <person name="Karnachuk O.V."/>
            <person name="Ravin N.V."/>
        </authorList>
    </citation>
    <scope>NUCLEOTIDE SEQUENCE [LARGE SCALE GENOMIC DNA]</scope>
    <source>
        <strain evidence="1">Ch88</strain>
    </source>
</reference>
<dbReference type="NCBIfam" id="TIGR03271">
    <property type="entry name" value="methan_mark_5"/>
    <property type="match status" value="1"/>
</dbReference>
<dbReference type="PIRSF" id="PIRSF018781">
    <property type="entry name" value="UCP018781"/>
    <property type="match status" value="1"/>
</dbReference>
<organism evidence="1 2">
    <name type="scientific">Methanosuratincola subterraneus</name>
    <dbReference type="NCBI Taxonomy" id="2593994"/>
    <lineage>
        <taxon>Archaea</taxon>
        <taxon>Thermoproteota</taxon>
        <taxon>Methanosuratincolia</taxon>
        <taxon>Candidatus Methanomethylicales</taxon>
        <taxon>Candidatus Methanomethylicaceae</taxon>
        <taxon>Candidatus Methanosuratincola (ex Vanwonterghem et al. 2016)</taxon>
    </lineage>
</organism>
<dbReference type="EMBL" id="RXGA01000002">
    <property type="protein sequence ID" value="RWX73819.1"/>
    <property type="molecule type" value="Genomic_DNA"/>
</dbReference>
<evidence type="ECO:0000313" key="2">
    <source>
        <dbReference type="Proteomes" id="UP000288215"/>
    </source>
</evidence>
<dbReference type="Proteomes" id="UP000288215">
    <property type="component" value="Unassembled WGS sequence"/>
</dbReference>
<sequence length="154" mass="16861">MAKVFIFPPNSLILYDLVTREGHIPLGLGEEVAKNLSKPEIDSPPMNITPEFPRRGLKYAAIEVPSGVRGRLALIGPLIEDADAAIVVEDPEALFGCASCGRTNEFIRYLLKRRGIPVVLVPYPRTEEDARVMVSKIRSFLKSLGDKNGMPSGS</sequence>
<protein>
    <submittedName>
        <fullName evidence="1">Methanogenesis marker 5 protein</fullName>
    </submittedName>
</protein>
<dbReference type="AlphaFoldDB" id="A0A444L8C8"/>
<comment type="caution">
    <text evidence="1">The sequence shown here is derived from an EMBL/GenBank/DDBJ whole genome shotgun (WGS) entry which is preliminary data.</text>
</comment>
<proteinExistence type="predicted"/>
<dbReference type="InterPro" id="IPR012356">
    <property type="entry name" value="Methan_mark_5"/>
</dbReference>